<dbReference type="Proteomes" id="UP000770717">
    <property type="component" value="Unassembled WGS sequence"/>
</dbReference>
<dbReference type="EMBL" id="WNTK01000003">
    <property type="protein sequence ID" value="KAG9487947.1"/>
    <property type="molecule type" value="Genomic_DNA"/>
</dbReference>
<dbReference type="OrthoDB" id="10016194at2759"/>
<dbReference type="PANTHER" id="PTHR28651">
    <property type="entry name" value="TRANSMEMBRANE PROTEIN 232"/>
    <property type="match status" value="1"/>
</dbReference>
<reference evidence="2" key="1">
    <citation type="thesis" date="2020" institute="ProQuest LLC" country="789 East Eisenhower Parkway, Ann Arbor, MI, USA">
        <title>Comparative Genomics and Chromosome Evolution.</title>
        <authorList>
            <person name="Mudd A.B."/>
        </authorList>
    </citation>
    <scope>NUCLEOTIDE SEQUENCE</scope>
    <source>
        <strain evidence="2">HN-11 Male</strain>
        <tissue evidence="2">Kidney and liver</tissue>
    </source>
</reference>
<evidence type="ECO:0008006" key="4">
    <source>
        <dbReference type="Google" id="ProtNLM"/>
    </source>
</evidence>
<keyword evidence="3" id="KW-1185">Reference proteome</keyword>
<evidence type="ECO:0000256" key="1">
    <source>
        <dbReference type="SAM" id="MobiDB-lite"/>
    </source>
</evidence>
<accession>A0A8J6FH77</accession>
<sequence length="636" mass="73827">MPIIKIPVIQKFGIISTKYHNELQKKLLEKKEETAERKCKRKPLEVTEEFIKQFNAAEEDEDQERMLDTASKILHRCRRQSALPSKGSGHRGNIQFVWTELILMAQCKGKIQEEALDILILSIDQAELNQDHIAVLFFIAESVLYRICFDADQKQYLFTSEVKLSKLGFLTFIRLYALYLLGHLQHFEEQKRRLSIYLKALPARETTYQPYPNVLSSLHVMLGVGEIICDLDSSQETKIFSQKQPDLKDKLSLDSGAAETDTFLWRSLLIWQQTQNNSTNLHDASKHLFLLKEHLHQENWLDLLLSFLILGDAAKIDIFYLRALVEIGRDILTSLSEFQGQPSISTTWLLEIIYIYTMVLADICLHGTTSEIQKHAFIGFQSKNTWNTESTDASLYGLLHFNPPTTSDSKQLQWIIHYCTVYNLAKICHELQWDDNRDGLRNAIHEAIDKWKSLQNDARVLDAERLAEAEVNGPTNPFVNAKTPSAPESLPFFQYAGCRLARALSQQLLPPVVPYIPTPRKPFQRQVPRNIYDITEHCTEKKTSCPSTRQEYQHQGPSVTPALNFFTRTSMDLQKVIEDQWAKELQIILKTDEEEKEKEEQEKQRKKEEQFKEIMRKREQKLKKTSKPYELPWSVK</sequence>
<dbReference type="AlphaFoldDB" id="A0A8J6FH77"/>
<gene>
    <name evidence="2" type="ORF">GDO78_007645</name>
</gene>
<evidence type="ECO:0000313" key="2">
    <source>
        <dbReference type="EMBL" id="KAG9487947.1"/>
    </source>
</evidence>
<organism evidence="2 3">
    <name type="scientific">Eleutherodactylus coqui</name>
    <name type="common">Puerto Rican coqui</name>
    <dbReference type="NCBI Taxonomy" id="57060"/>
    <lineage>
        <taxon>Eukaryota</taxon>
        <taxon>Metazoa</taxon>
        <taxon>Chordata</taxon>
        <taxon>Craniata</taxon>
        <taxon>Vertebrata</taxon>
        <taxon>Euteleostomi</taxon>
        <taxon>Amphibia</taxon>
        <taxon>Batrachia</taxon>
        <taxon>Anura</taxon>
        <taxon>Neobatrachia</taxon>
        <taxon>Hyloidea</taxon>
        <taxon>Eleutherodactylidae</taxon>
        <taxon>Eleutherodactylinae</taxon>
        <taxon>Eleutherodactylus</taxon>
        <taxon>Eleutherodactylus</taxon>
    </lineage>
</organism>
<protein>
    <recommendedName>
        <fullName evidence="4">Transmembrane protein 232</fullName>
    </recommendedName>
</protein>
<name>A0A8J6FH77_ELECQ</name>
<dbReference type="InterPro" id="IPR031747">
    <property type="entry name" value="TMEM232"/>
</dbReference>
<feature type="region of interest" description="Disordered" evidence="1">
    <location>
        <begin position="617"/>
        <end position="636"/>
    </location>
</feature>
<dbReference type="PANTHER" id="PTHR28651:SF1">
    <property type="entry name" value="TRANSMEMBRANE PROTEIN 232"/>
    <property type="match status" value="1"/>
</dbReference>
<comment type="caution">
    <text evidence="2">The sequence shown here is derived from an EMBL/GenBank/DDBJ whole genome shotgun (WGS) entry which is preliminary data.</text>
</comment>
<feature type="region of interest" description="Disordered" evidence="1">
    <location>
        <begin position="592"/>
        <end position="612"/>
    </location>
</feature>
<proteinExistence type="predicted"/>
<dbReference type="Pfam" id="PF15877">
    <property type="entry name" value="TMEM232"/>
    <property type="match status" value="1"/>
</dbReference>
<evidence type="ECO:0000313" key="3">
    <source>
        <dbReference type="Proteomes" id="UP000770717"/>
    </source>
</evidence>